<comment type="catalytic activity">
    <reaction evidence="1 4">
        <text>(4aS,6R)-4a-hydroxy-L-erythro-5,6,7,8-tetrahydrobiopterin = (6R)-L-erythro-6,7-dihydrobiopterin + H2O</text>
        <dbReference type="Rhea" id="RHEA:11920"/>
        <dbReference type="ChEBI" id="CHEBI:15377"/>
        <dbReference type="ChEBI" id="CHEBI:15642"/>
        <dbReference type="ChEBI" id="CHEBI:43120"/>
        <dbReference type="EC" id="4.2.1.96"/>
    </reaction>
</comment>
<sequence>MADPLSLDEITRQLEDLPGWEHKNDKVSKEFTFENFRDAMGFITRISYEAEEQVHHPEIFNVYNTVDISLSTHDAGGKVTEKDITLAKTIESLYNN</sequence>
<keyword evidence="3 4" id="KW-0456">Lyase</keyword>
<dbReference type="Gene3D" id="3.30.1360.20">
    <property type="entry name" value="Transcriptional coactivator/pterin dehydratase"/>
    <property type="match status" value="1"/>
</dbReference>
<dbReference type="GO" id="GO:0006729">
    <property type="term" value="P:tetrahydrobiopterin biosynthetic process"/>
    <property type="evidence" value="ECO:0007669"/>
    <property type="project" value="InterPro"/>
</dbReference>
<name>A0A1M5BCF1_9BACT</name>
<comment type="similarity">
    <text evidence="2 4">Belongs to the pterin-4-alpha-carbinolamine dehydratase family.</text>
</comment>
<dbReference type="HAMAP" id="MF_00434">
    <property type="entry name" value="Pterin_4_alpha"/>
    <property type="match status" value="1"/>
</dbReference>
<dbReference type="SUPFAM" id="SSF55248">
    <property type="entry name" value="PCD-like"/>
    <property type="match status" value="1"/>
</dbReference>
<gene>
    <name evidence="5" type="ORF">SAMN05443144_10879</name>
</gene>
<dbReference type="EMBL" id="FQUS01000008">
    <property type="protein sequence ID" value="SHF40209.1"/>
    <property type="molecule type" value="Genomic_DNA"/>
</dbReference>
<dbReference type="PANTHER" id="PTHR12599:SF0">
    <property type="entry name" value="PTERIN-4-ALPHA-CARBINOLAMINE DEHYDRATASE"/>
    <property type="match status" value="1"/>
</dbReference>
<dbReference type="OrthoDB" id="9794987at2"/>
<evidence type="ECO:0000256" key="2">
    <source>
        <dbReference type="ARBA" id="ARBA00006472"/>
    </source>
</evidence>
<dbReference type="Proteomes" id="UP000184041">
    <property type="component" value="Unassembled WGS sequence"/>
</dbReference>
<organism evidence="5 6">
    <name type="scientific">Fodinibius roseus</name>
    <dbReference type="NCBI Taxonomy" id="1194090"/>
    <lineage>
        <taxon>Bacteria</taxon>
        <taxon>Pseudomonadati</taxon>
        <taxon>Balneolota</taxon>
        <taxon>Balneolia</taxon>
        <taxon>Balneolales</taxon>
        <taxon>Balneolaceae</taxon>
        <taxon>Fodinibius</taxon>
    </lineage>
</organism>
<protein>
    <recommendedName>
        <fullName evidence="4">Putative pterin-4-alpha-carbinolamine dehydratase</fullName>
        <shortName evidence="4">PHS</shortName>
        <ecNumber evidence="4">4.2.1.96</ecNumber>
    </recommendedName>
    <alternativeName>
        <fullName evidence="4">4-alpha-hydroxy-tetrahydropterin dehydratase</fullName>
    </alternativeName>
    <alternativeName>
        <fullName evidence="4">Pterin carbinolamine dehydratase</fullName>
        <shortName evidence="4">PCD</shortName>
    </alternativeName>
</protein>
<keyword evidence="6" id="KW-1185">Reference proteome</keyword>
<dbReference type="NCBIfam" id="NF002017">
    <property type="entry name" value="PRK00823.1-2"/>
    <property type="match status" value="1"/>
</dbReference>
<dbReference type="STRING" id="1194090.SAMN05443144_10879"/>
<reference evidence="5 6" key="1">
    <citation type="submission" date="2016-11" db="EMBL/GenBank/DDBJ databases">
        <authorList>
            <person name="Jaros S."/>
            <person name="Januszkiewicz K."/>
            <person name="Wedrychowicz H."/>
        </authorList>
    </citation>
    <scope>NUCLEOTIDE SEQUENCE [LARGE SCALE GENOMIC DNA]</scope>
    <source>
        <strain evidence="5 6">DSM 21986</strain>
    </source>
</reference>
<evidence type="ECO:0000256" key="1">
    <source>
        <dbReference type="ARBA" id="ARBA00001554"/>
    </source>
</evidence>
<dbReference type="AlphaFoldDB" id="A0A1M5BCF1"/>
<dbReference type="GO" id="GO:0008124">
    <property type="term" value="F:4-alpha-hydroxytetrahydrobiopterin dehydratase activity"/>
    <property type="evidence" value="ECO:0007669"/>
    <property type="project" value="UniProtKB-UniRule"/>
</dbReference>
<accession>A0A1M5BCF1</accession>
<evidence type="ECO:0000313" key="5">
    <source>
        <dbReference type="EMBL" id="SHF40209.1"/>
    </source>
</evidence>
<dbReference type="InterPro" id="IPR036428">
    <property type="entry name" value="PCD_sf"/>
</dbReference>
<dbReference type="Pfam" id="PF01329">
    <property type="entry name" value="Pterin_4a"/>
    <property type="match status" value="1"/>
</dbReference>
<proteinExistence type="inferred from homology"/>
<evidence type="ECO:0000256" key="3">
    <source>
        <dbReference type="ARBA" id="ARBA00023239"/>
    </source>
</evidence>
<evidence type="ECO:0000256" key="4">
    <source>
        <dbReference type="HAMAP-Rule" id="MF_00434"/>
    </source>
</evidence>
<dbReference type="InterPro" id="IPR001533">
    <property type="entry name" value="Pterin_deHydtase"/>
</dbReference>
<evidence type="ECO:0000313" key="6">
    <source>
        <dbReference type="Proteomes" id="UP000184041"/>
    </source>
</evidence>
<dbReference type="EC" id="4.2.1.96" evidence="4"/>
<dbReference type="PANTHER" id="PTHR12599">
    <property type="entry name" value="PTERIN-4-ALPHA-CARBINOLAMINE DEHYDRATASE"/>
    <property type="match status" value="1"/>
</dbReference>
<dbReference type="RefSeq" id="WP_073062640.1">
    <property type="nucleotide sequence ID" value="NZ_FQUS01000008.1"/>
</dbReference>